<dbReference type="EMBL" id="LFWZ01000028">
    <property type="protein sequence ID" value="KON30552.1"/>
    <property type="molecule type" value="Genomic_DNA"/>
</dbReference>
<keyword evidence="1" id="KW-0812">Transmembrane</keyword>
<name>A0A0M0BPR8_9ARCH</name>
<keyword evidence="1" id="KW-0472">Membrane</keyword>
<evidence type="ECO:0008006" key="4">
    <source>
        <dbReference type="Google" id="ProtNLM"/>
    </source>
</evidence>
<reference evidence="2 3" key="1">
    <citation type="submission" date="2015-06" db="EMBL/GenBank/DDBJ databases">
        <title>New insights into the roles of widespread benthic archaea in carbon and nitrogen cycling.</title>
        <authorList>
            <person name="Lazar C.S."/>
            <person name="Baker B.J."/>
            <person name="Seitz K.W."/>
            <person name="Hyde A.S."/>
            <person name="Dick G.J."/>
            <person name="Hinrichs K.-U."/>
            <person name="Teske A.P."/>
        </authorList>
    </citation>
    <scope>NUCLEOTIDE SEQUENCE [LARGE SCALE GENOMIC DNA]</scope>
    <source>
        <strain evidence="2">DG-45</strain>
    </source>
</reference>
<gene>
    <name evidence="2" type="ORF">AC482_03620</name>
</gene>
<protein>
    <recommendedName>
        <fullName evidence="4">Ig-like domain repeat protein</fullName>
    </recommendedName>
</protein>
<dbReference type="AlphaFoldDB" id="A0A0M0BPR8"/>
<accession>A0A0M0BPR8</accession>
<sequence>MVNTPVDIVRINKGQIPVGQTWTYTYKLEGNRTYHIYLLGDWANPTEHKTDYDIIVYRVAGRTLSFVSSHTEAAGLPEQVWNDLYGRYFTPSWTGVYYISVVNDPRESSAAEAGTLMAIEHIETDRWYSRYMHGKIDERPVRDTNWAYEFDTSASRIRVYVDVPSSLDMYEVRLYIMANPSAGVGGLLNGIPVAWEPGLRGERKTVYGGFNFDPQGFRNMDAMASCEHNGEDMVIDYVPPVGGNLLYHLVLIAEYFDGTVEFIVQTDFDPPTMELIDPPDIAEAGEPTALRLDAEDGTAVDTVSLRYSTDGGVAWKQLDVLEHGDGIYEGMVPAFGGGTSVDYVFEAVDALGNAGVARGNFTVMSSPSLELHLDGDEIMGGESVTAHGRIDGGEREVEITYRHGDAAASFTVTTDGQGRFNHAFAPDEIGDWRVSAHYAGDGASRPASSETLSFAVSSRPTNLTCVLSREKVEVGKEVTISGRFSLEIAGLRVRLSAASSTNVTSLQATTSADGGYSVAFKPDSRGTWKIRAEVQGDGFRYEGAESSTAELEVTSPRLTTRVIRLTSALLRPPYLYGLLGGAGGMVGVTVFFYMRRE</sequence>
<dbReference type="Proteomes" id="UP000037210">
    <property type="component" value="Unassembled WGS sequence"/>
</dbReference>
<organism evidence="2 3">
    <name type="scientific">miscellaneous Crenarchaeota group-15 archaeon DG-45</name>
    <dbReference type="NCBI Taxonomy" id="1685127"/>
    <lineage>
        <taxon>Archaea</taxon>
        <taxon>Candidatus Bathyarchaeota</taxon>
        <taxon>MCG-15</taxon>
    </lineage>
</organism>
<evidence type="ECO:0000313" key="2">
    <source>
        <dbReference type="EMBL" id="KON30552.1"/>
    </source>
</evidence>
<proteinExistence type="predicted"/>
<comment type="caution">
    <text evidence="2">The sequence shown here is derived from an EMBL/GenBank/DDBJ whole genome shotgun (WGS) entry which is preliminary data.</text>
</comment>
<evidence type="ECO:0000313" key="3">
    <source>
        <dbReference type="Proteomes" id="UP000037210"/>
    </source>
</evidence>
<keyword evidence="1" id="KW-1133">Transmembrane helix</keyword>
<feature type="transmembrane region" description="Helical" evidence="1">
    <location>
        <begin position="574"/>
        <end position="594"/>
    </location>
</feature>
<evidence type="ECO:0000256" key="1">
    <source>
        <dbReference type="SAM" id="Phobius"/>
    </source>
</evidence>